<evidence type="ECO:0000313" key="2">
    <source>
        <dbReference type="Proteomes" id="UP001138686"/>
    </source>
</evidence>
<dbReference type="RefSeq" id="WP_219052257.1">
    <property type="nucleotide sequence ID" value="NZ_JAHWDP010000002.1"/>
</dbReference>
<accession>A0A9X1FQ54</accession>
<dbReference type="EMBL" id="JAHWDP010000002">
    <property type="protein sequence ID" value="MBW2937827.1"/>
    <property type="molecule type" value="Genomic_DNA"/>
</dbReference>
<proteinExistence type="predicted"/>
<gene>
    <name evidence="1" type="ORF">KXJ69_06885</name>
</gene>
<protein>
    <submittedName>
        <fullName evidence="1">TerB family tellurite resistance protein</fullName>
    </submittedName>
</protein>
<sequence>MNNSNQKSLLSDLIYIANADGKIDSSEYDFIHRIGARMGLTTQDIDELFTHPEPSSPLFSEMERITHFHKLLMVMNVDKVAHESEVIALRNFGLKMGIRPGAIDTILIRMNEYEDKIIPSQELVAIFQSYYN</sequence>
<dbReference type="CDD" id="cd07177">
    <property type="entry name" value="terB_like"/>
    <property type="match status" value="1"/>
</dbReference>
<name>A0A9X1FQ54_9FLAO</name>
<comment type="caution">
    <text evidence="1">The sequence shown here is derived from an EMBL/GenBank/DDBJ whole genome shotgun (WGS) entry which is preliminary data.</text>
</comment>
<dbReference type="AlphaFoldDB" id="A0A9X1FQ54"/>
<reference evidence="1" key="1">
    <citation type="submission" date="2021-07" db="EMBL/GenBank/DDBJ databases">
        <title>Aureisphaera sp. CAU 1614 isolated from sea sediment.</title>
        <authorList>
            <person name="Kim W."/>
        </authorList>
    </citation>
    <scope>NUCLEOTIDE SEQUENCE</scope>
    <source>
        <strain evidence="1">CAU 1614</strain>
    </source>
</reference>
<evidence type="ECO:0000313" key="1">
    <source>
        <dbReference type="EMBL" id="MBW2937827.1"/>
    </source>
</evidence>
<organism evidence="1 2">
    <name type="scientific">Halomarinibacterium sedimenti</name>
    <dbReference type="NCBI Taxonomy" id="2857106"/>
    <lineage>
        <taxon>Bacteria</taxon>
        <taxon>Pseudomonadati</taxon>
        <taxon>Bacteroidota</taxon>
        <taxon>Flavobacteriia</taxon>
        <taxon>Flavobacteriales</taxon>
        <taxon>Flavobacteriaceae</taxon>
        <taxon>Halomarinibacterium</taxon>
    </lineage>
</organism>
<dbReference type="Proteomes" id="UP001138686">
    <property type="component" value="Unassembled WGS sequence"/>
</dbReference>
<keyword evidence="2" id="KW-1185">Reference proteome</keyword>